<evidence type="ECO:0000313" key="2">
    <source>
        <dbReference type="EMBL" id="BBJ43960.1"/>
    </source>
</evidence>
<gene>
    <name evidence="2" type="ORF">SSPO_066780</name>
</gene>
<protein>
    <submittedName>
        <fullName evidence="2">Uncharacterized protein</fullName>
    </submittedName>
</protein>
<reference evidence="2 3" key="1">
    <citation type="journal article" date="2020" name="Int. J. Syst. Evol. Microbiol.">
        <title>Reclassification of Streptomyces castelarensis and Streptomyces sporoclivatus as later heterotypic synonyms of Streptomyces antimycoticus.</title>
        <authorList>
            <person name="Komaki H."/>
            <person name="Tamura T."/>
        </authorList>
    </citation>
    <scope>NUCLEOTIDE SEQUENCE [LARGE SCALE GENOMIC DNA]</scope>
    <source>
        <strain evidence="2 3">NBRC 100767</strain>
    </source>
</reference>
<accession>A0A499UTJ6</accession>
<evidence type="ECO:0000313" key="3">
    <source>
        <dbReference type="Proteomes" id="UP000463951"/>
    </source>
</evidence>
<proteinExistence type="predicted"/>
<sequence>MPMRSERPGPDLPVDSGTGRRGTTGELPVDAMTGLGFALYAGAKLPGVVMADGAPEGRYQIWLHDRNGSAATVTRKEVWQYGPRQLWEEATAVHKAYVNEGSPDSGDFGLTVSPGGQRLWLRSPDAPLG</sequence>
<feature type="region of interest" description="Disordered" evidence="1">
    <location>
        <begin position="1"/>
        <end position="27"/>
    </location>
</feature>
<dbReference type="AlphaFoldDB" id="A0A499UTJ6"/>
<name>A0A499UTJ6_9ACTN</name>
<evidence type="ECO:0000256" key="1">
    <source>
        <dbReference type="SAM" id="MobiDB-lite"/>
    </source>
</evidence>
<dbReference type="Proteomes" id="UP000463951">
    <property type="component" value="Chromosome"/>
</dbReference>
<dbReference type="EMBL" id="AP019620">
    <property type="protein sequence ID" value="BBJ43960.1"/>
    <property type="molecule type" value="Genomic_DNA"/>
</dbReference>
<organism evidence="2 3">
    <name type="scientific">Streptomyces antimycoticus</name>
    <dbReference type="NCBI Taxonomy" id="68175"/>
    <lineage>
        <taxon>Bacteria</taxon>
        <taxon>Bacillati</taxon>
        <taxon>Actinomycetota</taxon>
        <taxon>Actinomycetes</taxon>
        <taxon>Kitasatosporales</taxon>
        <taxon>Streptomycetaceae</taxon>
        <taxon>Streptomyces</taxon>
        <taxon>Streptomyces violaceusniger group</taxon>
    </lineage>
</organism>